<evidence type="ECO:0000256" key="4">
    <source>
        <dbReference type="SAM" id="MobiDB-lite"/>
    </source>
</evidence>
<dbReference type="Gene3D" id="3.40.1190.20">
    <property type="match status" value="1"/>
</dbReference>
<gene>
    <name evidence="6" type="ORF">FRZ03_20260</name>
</gene>
<evidence type="ECO:0000256" key="3">
    <source>
        <dbReference type="ARBA" id="ARBA00022777"/>
    </source>
</evidence>
<keyword evidence="7" id="KW-1185">Reference proteome</keyword>
<dbReference type="PANTHER" id="PTHR43085">
    <property type="entry name" value="HEXOKINASE FAMILY MEMBER"/>
    <property type="match status" value="1"/>
</dbReference>
<organism evidence="6 7">
    <name type="scientific">Streptomyces misionensis</name>
    <dbReference type="NCBI Taxonomy" id="67331"/>
    <lineage>
        <taxon>Bacteria</taxon>
        <taxon>Bacillati</taxon>
        <taxon>Actinomycetota</taxon>
        <taxon>Actinomycetes</taxon>
        <taxon>Kitasatosporales</taxon>
        <taxon>Streptomycetaceae</taxon>
        <taxon>Streptomyces</taxon>
    </lineage>
</organism>
<comment type="similarity">
    <text evidence="1">Belongs to the carbohydrate kinase PfkB family.</text>
</comment>
<evidence type="ECO:0000256" key="2">
    <source>
        <dbReference type="ARBA" id="ARBA00022679"/>
    </source>
</evidence>
<sequence length="314" mass="32424">MKVLGFGDNTIDRFVDRGTDYPGGNCVNVAVYAHRLGLDAAYAGVFGDDDLGTRLRAAVAAQGVTVDHSVVRHGATSVSTLHVRDGDRVFLGYEPGDAAVHAPVPVTPGLLAYAASFSLVHSSVYSGTEAELPLLAAAGPLLSFDFSDEEEFRTPAYLDRVCPHLDLALLSCSHLDEAATRALLAEAVDRGAGMALATRGLHGAIAYDGRTTAVAPARAADPASVSDTMGCGDAFLAGFAVSLLRDGWSRRVPPAPAALREALRQGAEAAYHQCFVEAAFGCGWPTPATRAGHGAGPSAQTVPGSSADAPTRPV</sequence>
<keyword evidence="3 6" id="KW-0418">Kinase</keyword>
<dbReference type="AlphaFoldDB" id="A0A5C6JK65"/>
<proteinExistence type="inferred from homology"/>
<feature type="region of interest" description="Disordered" evidence="4">
    <location>
        <begin position="290"/>
        <end position="314"/>
    </location>
</feature>
<dbReference type="InterPro" id="IPR050306">
    <property type="entry name" value="PfkB_Carbo_kinase"/>
</dbReference>
<dbReference type="Pfam" id="PF00294">
    <property type="entry name" value="PfkB"/>
    <property type="match status" value="1"/>
</dbReference>
<protein>
    <submittedName>
        <fullName evidence="6">Sugar kinase</fullName>
    </submittedName>
</protein>
<evidence type="ECO:0000313" key="7">
    <source>
        <dbReference type="Proteomes" id="UP000320481"/>
    </source>
</evidence>
<evidence type="ECO:0000259" key="5">
    <source>
        <dbReference type="Pfam" id="PF00294"/>
    </source>
</evidence>
<keyword evidence="2" id="KW-0808">Transferase</keyword>
<comment type="caution">
    <text evidence="6">The sequence shown here is derived from an EMBL/GenBank/DDBJ whole genome shotgun (WGS) entry which is preliminary data.</text>
</comment>
<name>A0A5C6JK65_9ACTN</name>
<accession>A0A5C6JK65</accession>
<dbReference type="SUPFAM" id="SSF53613">
    <property type="entry name" value="Ribokinase-like"/>
    <property type="match status" value="1"/>
</dbReference>
<feature type="domain" description="Carbohydrate kinase PfkB" evidence="5">
    <location>
        <begin position="17"/>
        <end position="270"/>
    </location>
</feature>
<dbReference type="EMBL" id="VOGW01000114">
    <property type="protein sequence ID" value="TWV41915.1"/>
    <property type="molecule type" value="Genomic_DNA"/>
</dbReference>
<dbReference type="InterPro" id="IPR011611">
    <property type="entry name" value="PfkB_dom"/>
</dbReference>
<evidence type="ECO:0000256" key="1">
    <source>
        <dbReference type="ARBA" id="ARBA00010688"/>
    </source>
</evidence>
<evidence type="ECO:0000313" key="6">
    <source>
        <dbReference type="EMBL" id="TWV41915.1"/>
    </source>
</evidence>
<dbReference type="Proteomes" id="UP000320481">
    <property type="component" value="Unassembled WGS sequence"/>
</dbReference>
<reference evidence="6" key="1">
    <citation type="journal article" date="2019" name="Microbiol. Resour. Announc.">
        <title>Draft Genomic Sequences of Streptomyces misionensis and Streptomyces albidoflavus, bacteria applied for phytopathogen biocontrol.</title>
        <authorList>
            <person name="Pylro V."/>
            <person name="Dias A."/>
            <person name="Andreote F."/>
            <person name="Varani A."/>
            <person name="Andreote C."/>
            <person name="Bernardo E."/>
            <person name="Martins T."/>
        </authorList>
    </citation>
    <scope>NUCLEOTIDE SEQUENCE [LARGE SCALE GENOMIC DNA]</scope>
    <source>
        <strain evidence="6">66</strain>
    </source>
</reference>
<dbReference type="InterPro" id="IPR029056">
    <property type="entry name" value="Ribokinase-like"/>
</dbReference>
<dbReference type="GO" id="GO:0016301">
    <property type="term" value="F:kinase activity"/>
    <property type="evidence" value="ECO:0007669"/>
    <property type="project" value="UniProtKB-KW"/>
</dbReference>
<dbReference type="PANTHER" id="PTHR43085:SF41">
    <property type="entry name" value="FRUCTOSELYSINE 6-KINASE"/>
    <property type="match status" value="1"/>
</dbReference>
<dbReference type="RefSeq" id="WP_146466566.1">
    <property type="nucleotide sequence ID" value="NZ_VOGW01000114.1"/>
</dbReference>